<accession>A0A1Y1X693</accession>
<keyword evidence="4 11" id="KW-0812">Transmembrane</keyword>
<organism evidence="13 14">
    <name type="scientific">Anaeromyces robustus</name>
    <dbReference type="NCBI Taxonomy" id="1754192"/>
    <lineage>
        <taxon>Eukaryota</taxon>
        <taxon>Fungi</taxon>
        <taxon>Fungi incertae sedis</taxon>
        <taxon>Chytridiomycota</taxon>
        <taxon>Chytridiomycota incertae sedis</taxon>
        <taxon>Neocallimastigomycetes</taxon>
        <taxon>Neocallimastigales</taxon>
        <taxon>Neocallimastigaceae</taxon>
        <taxon>Anaeromyces</taxon>
    </lineage>
</organism>
<feature type="compositionally biased region" description="Gly residues" evidence="10">
    <location>
        <begin position="451"/>
        <end position="483"/>
    </location>
</feature>
<evidence type="ECO:0000256" key="3">
    <source>
        <dbReference type="ARBA" id="ARBA00022448"/>
    </source>
</evidence>
<reference evidence="13 14" key="2">
    <citation type="submission" date="2016-08" db="EMBL/GenBank/DDBJ databases">
        <title>Pervasive Adenine N6-methylation of Active Genes in Fungi.</title>
        <authorList>
            <consortium name="DOE Joint Genome Institute"/>
            <person name="Mondo S.J."/>
            <person name="Dannebaum R.O."/>
            <person name="Kuo R.C."/>
            <person name="Labutti K."/>
            <person name="Haridas S."/>
            <person name="Kuo A."/>
            <person name="Salamov A."/>
            <person name="Ahrendt S.R."/>
            <person name="Lipzen A."/>
            <person name="Sullivan W."/>
            <person name="Andreopoulos W.B."/>
            <person name="Clum A."/>
            <person name="Lindquist E."/>
            <person name="Daum C."/>
            <person name="Ramamoorthy G.K."/>
            <person name="Gryganskyi A."/>
            <person name="Culley D."/>
            <person name="Magnuson J.K."/>
            <person name="James T.Y."/>
            <person name="O'Malley M.A."/>
            <person name="Stajich J.E."/>
            <person name="Spatafora J.W."/>
            <person name="Visel A."/>
            <person name="Grigoriev I.V."/>
        </authorList>
    </citation>
    <scope>NUCLEOTIDE SEQUENCE [LARGE SCALE GENOMIC DNA]</scope>
    <source>
        <strain evidence="13 14">S4</strain>
    </source>
</reference>
<dbReference type="PANTHER" id="PTHR19229">
    <property type="entry name" value="ATP-BINDING CASSETTE TRANSPORTER SUBFAMILY A ABCA"/>
    <property type="match status" value="1"/>
</dbReference>
<evidence type="ECO:0000259" key="12">
    <source>
        <dbReference type="PROSITE" id="PS50893"/>
    </source>
</evidence>
<evidence type="ECO:0000256" key="11">
    <source>
        <dbReference type="SAM" id="Phobius"/>
    </source>
</evidence>
<keyword evidence="5" id="KW-0677">Repeat</keyword>
<dbReference type="SMART" id="SM00382">
    <property type="entry name" value="AAA"/>
    <property type="match status" value="1"/>
</dbReference>
<feature type="compositionally biased region" description="Low complexity" evidence="10">
    <location>
        <begin position="553"/>
        <end position="594"/>
    </location>
</feature>
<comment type="caution">
    <text evidence="13">The sequence shown here is derived from an EMBL/GenBank/DDBJ whole genome shotgun (WGS) entry which is preliminary data.</text>
</comment>
<keyword evidence="7" id="KW-0067">ATP-binding</keyword>
<dbReference type="GO" id="GO:0140359">
    <property type="term" value="F:ABC-type transporter activity"/>
    <property type="evidence" value="ECO:0007669"/>
    <property type="project" value="InterPro"/>
</dbReference>
<evidence type="ECO:0000256" key="5">
    <source>
        <dbReference type="ARBA" id="ARBA00022737"/>
    </source>
</evidence>
<comment type="subcellular location">
    <subcellularLocation>
        <location evidence="1">Membrane</location>
        <topology evidence="1">Multi-pass membrane protein</topology>
    </subcellularLocation>
</comment>
<dbReference type="InterPro" id="IPR026082">
    <property type="entry name" value="ABCA"/>
</dbReference>
<dbReference type="InterPro" id="IPR003593">
    <property type="entry name" value="AAA+_ATPase"/>
</dbReference>
<dbReference type="Pfam" id="PF12698">
    <property type="entry name" value="ABC2_membrane_3"/>
    <property type="match status" value="1"/>
</dbReference>
<gene>
    <name evidence="13" type="ORF">BCR32DRAFT_232892</name>
</gene>
<keyword evidence="8 11" id="KW-1133">Transmembrane helix</keyword>
<dbReference type="PANTHER" id="PTHR19229:SF36">
    <property type="entry name" value="ATP-BINDING CASSETTE SUB-FAMILY A MEMBER 2"/>
    <property type="match status" value="1"/>
</dbReference>
<evidence type="ECO:0000256" key="1">
    <source>
        <dbReference type="ARBA" id="ARBA00004141"/>
    </source>
</evidence>
<dbReference type="GO" id="GO:0016020">
    <property type="term" value="C:membrane"/>
    <property type="evidence" value="ECO:0007669"/>
    <property type="project" value="UniProtKB-SubCell"/>
</dbReference>
<feature type="compositionally biased region" description="Basic residues" evidence="10">
    <location>
        <begin position="542"/>
        <end position="552"/>
    </location>
</feature>
<dbReference type="SUPFAM" id="SSF52540">
    <property type="entry name" value="P-loop containing nucleoside triphosphate hydrolases"/>
    <property type="match status" value="1"/>
</dbReference>
<evidence type="ECO:0000256" key="4">
    <source>
        <dbReference type="ARBA" id="ARBA00022692"/>
    </source>
</evidence>
<dbReference type="InterPro" id="IPR017871">
    <property type="entry name" value="ABC_transporter-like_CS"/>
</dbReference>
<evidence type="ECO:0000256" key="2">
    <source>
        <dbReference type="ARBA" id="ARBA00008869"/>
    </source>
</evidence>
<comment type="similarity">
    <text evidence="2">Belongs to the ABC transporter superfamily. ABCA family.</text>
</comment>
<keyword evidence="3" id="KW-0813">Transport</keyword>
<keyword evidence="9 11" id="KW-0472">Membrane</keyword>
<proteinExistence type="inferred from homology"/>
<dbReference type="Pfam" id="PF00005">
    <property type="entry name" value="ABC_tran"/>
    <property type="match status" value="1"/>
</dbReference>
<feature type="compositionally biased region" description="Polar residues" evidence="10">
    <location>
        <begin position="51"/>
        <end position="61"/>
    </location>
</feature>
<feature type="transmembrane region" description="Helical" evidence="11">
    <location>
        <begin position="902"/>
        <end position="924"/>
    </location>
</feature>
<dbReference type="PROSITE" id="PS50893">
    <property type="entry name" value="ABC_TRANSPORTER_2"/>
    <property type="match status" value="1"/>
</dbReference>
<feature type="transmembrane region" description="Helical" evidence="11">
    <location>
        <begin position="859"/>
        <end position="881"/>
    </location>
</feature>
<feature type="transmembrane region" description="Helical" evidence="11">
    <location>
        <begin position="969"/>
        <end position="987"/>
    </location>
</feature>
<reference evidence="13 14" key="1">
    <citation type="submission" date="2016-08" db="EMBL/GenBank/DDBJ databases">
        <title>A Parts List for Fungal Cellulosomes Revealed by Comparative Genomics.</title>
        <authorList>
            <consortium name="DOE Joint Genome Institute"/>
            <person name="Haitjema C.H."/>
            <person name="Gilmore S.P."/>
            <person name="Henske J.K."/>
            <person name="Solomon K.V."/>
            <person name="De Groot R."/>
            <person name="Kuo A."/>
            <person name="Mondo S.J."/>
            <person name="Salamov A.A."/>
            <person name="Labutti K."/>
            <person name="Zhao Z."/>
            <person name="Chiniquy J."/>
            <person name="Barry K."/>
            <person name="Brewer H.M."/>
            <person name="Purvine S.O."/>
            <person name="Wright A.T."/>
            <person name="Boxma B."/>
            <person name="Van Alen T."/>
            <person name="Hackstein J.H."/>
            <person name="Baker S.E."/>
            <person name="Grigoriev I.V."/>
            <person name="O'Malley M.A."/>
        </authorList>
    </citation>
    <scope>NUCLEOTIDE SEQUENCE [LARGE SCALE GENOMIC DNA]</scope>
    <source>
        <strain evidence="13 14">S4</strain>
    </source>
</reference>
<dbReference type="InterPro" id="IPR003439">
    <property type="entry name" value="ABC_transporter-like_ATP-bd"/>
</dbReference>
<feature type="domain" description="ABC transporter" evidence="12">
    <location>
        <begin position="1145"/>
        <end position="1381"/>
    </location>
</feature>
<evidence type="ECO:0000313" key="14">
    <source>
        <dbReference type="Proteomes" id="UP000193944"/>
    </source>
</evidence>
<evidence type="ECO:0000256" key="9">
    <source>
        <dbReference type="ARBA" id="ARBA00023136"/>
    </source>
</evidence>
<evidence type="ECO:0000256" key="10">
    <source>
        <dbReference type="SAM" id="MobiDB-lite"/>
    </source>
</evidence>
<evidence type="ECO:0000313" key="13">
    <source>
        <dbReference type="EMBL" id="ORX81188.1"/>
    </source>
</evidence>
<dbReference type="FunFam" id="3.40.50.300:FF:000665">
    <property type="entry name" value="ABC transporter A family member 2"/>
    <property type="match status" value="1"/>
</dbReference>
<dbReference type="InterPro" id="IPR013525">
    <property type="entry name" value="ABC2_TM"/>
</dbReference>
<dbReference type="PROSITE" id="PS00211">
    <property type="entry name" value="ABC_TRANSPORTER_1"/>
    <property type="match status" value="1"/>
</dbReference>
<dbReference type="GO" id="GO:0005524">
    <property type="term" value="F:ATP binding"/>
    <property type="evidence" value="ECO:0007669"/>
    <property type="project" value="UniProtKB-KW"/>
</dbReference>
<feature type="compositionally biased region" description="Low complexity" evidence="10">
    <location>
        <begin position="409"/>
        <end position="450"/>
    </location>
</feature>
<dbReference type="Gene3D" id="3.40.50.300">
    <property type="entry name" value="P-loop containing nucleotide triphosphate hydrolases"/>
    <property type="match status" value="1"/>
</dbReference>
<dbReference type="CDD" id="cd03263">
    <property type="entry name" value="ABC_subfamily_A"/>
    <property type="match status" value="1"/>
</dbReference>
<feature type="region of interest" description="Disordered" evidence="10">
    <location>
        <begin position="537"/>
        <end position="601"/>
    </location>
</feature>
<feature type="transmembrane region" description="Helical" evidence="11">
    <location>
        <begin position="936"/>
        <end position="962"/>
    </location>
</feature>
<evidence type="ECO:0000256" key="6">
    <source>
        <dbReference type="ARBA" id="ARBA00022741"/>
    </source>
</evidence>
<dbReference type="InterPro" id="IPR027417">
    <property type="entry name" value="P-loop_NTPase"/>
</dbReference>
<sequence length="1465" mass="164298">MREYQRNEEEFGISQDEFAGNSYDNLLNNNNIINNNNNNENEGSEIERTKTNVTRVSTRNSLQPSDYRKSYQIRAMLRKTLSYQKRQIGTNLFCVIACPTLLIVIAFLLSMLLEHFLSNIMEKSEYEYCSNEFNGTYVFPLSPESYKKNEKNVRLAHYDSKLNTCSIWFGTNDHFHSSPYDIVPDDNVKNINRDTIFVPPVNASGNYAYLFNKLGEVTGLGDMNSMIEKLEAMDQMGNLTPEQIQQMMAGGGNFGNLTPEQIQQIMNGGALGNLTPEQIQQLMGGGAGLGNFGNLTPEQMQELMNGNGSFGGLGGLGGANGFDTSNLTPEQLQELMNKYGNGANGIGGIGGIGGNDNLTPEQIQELLKNYGGANLTPEQIQELLKNNGDGNNLSLEQIQELLKKYGIGNNADNGNTGNNNGNNNDNGSTTKPPTQQNPENPNTGNNNSNGNGNGNGNGNSNGNGSGNGNSSGNGNGNGNGNSIGGLTPEQIQEYFKKNGGGTGSNLTPEQIQDYLSKRGNGSNNVSQKQIEEYLKNLNNRSNSKRYLHKRATSTKSSNTTTKKTSTSTSTSTSTTSTTTSTSTSTTSTTTSTSTATETGDTKNTVFTDPAIFYIARNMMRPWGIIAFNNNNATEKAIIGHRHEGPKNITLLEIDKDQYETEDKGILDYTYSRYFLNMYGLMYSEVPSIQFERLPYFEEIKIENEDELDEDLTRRIKLVNKILKNTTFSDYTDEDKKLIDLSELKGTEDAIKKSVDYMPYGAMLINSIEEDKLKYDILIAVGQNQKLDRIYSYGTNGYDVIPYMSYPGKGKRLLYFLTEFDSSWLRRLTNNSSSISQGFRSFPERIINNEIGIDINVPSIIGAILYPWGVSFLIPIFVMSLVKEKEERYLVMMNMNGMKSSTYYIFTYLTDLILSILSMTCFIIAGKLCNMAMFTKTSLIVLAFEFFIWANVQVILSFVLSFFFKRNSTALMTSFLIVLVSVVFGFTLSSKTMEDTNIYFIWAPLAFYYILYKFSSIAVVNELPPYQLHNFIPGDRVFTATMFFIVDFFVLLALAFYFNAILPQEYGSHKPWHLNIFKRFKKNKKYRDDYSLDDGSIDEQSMISHHQEGPFYNEKEEEEAKILEDDDVRAERNRVLSGNYDHNSPLIIKNIRKEYEPRVKGENPHVAVRSATFAVEEGIVFGLLGPNGAGKTTLIHSLIGVYPPTSGYAKLAGFNIDTDMNQVYKRIGICPQHDILWNDLTVEEHILFYARLKGIPRKGEEEAIHDSLNSVGLLDFRKNLVKGLSGGEKRRLSIAIALVGNPKLVFLDEPTTGLDPDVRRLIWSILEEISQGRTIIITTHSMEEAEVLCHRIAIMSHGTIRCCNTQLRLKELYGTGFRLTYSNDPQKYKELKEYVNSILPINKKFIRDLASNSIYEFIPTQGLISHLFEIIEENKDKYGIIDWGISQSSLEEVFLSIISEDDADAN</sequence>
<feature type="transmembrane region" description="Helical" evidence="11">
    <location>
        <begin position="1040"/>
        <end position="1061"/>
    </location>
</feature>
<dbReference type="OrthoDB" id="8061355at2759"/>
<dbReference type="STRING" id="1754192.A0A1Y1X693"/>
<dbReference type="Proteomes" id="UP000193944">
    <property type="component" value="Unassembled WGS sequence"/>
</dbReference>
<feature type="region of interest" description="Disordered" evidence="10">
    <location>
        <begin position="34"/>
        <end position="61"/>
    </location>
</feature>
<dbReference type="GO" id="GO:0016887">
    <property type="term" value="F:ATP hydrolysis activity"/>
    <property type="evidence" value="ECO:0007669"/>
    <property type="project" value="InterPro"/>
</dbReference>
<dbReference type="EMBL" id="MCFG01000124">
    <property type="protein sequence ID" value="ORX81188.1"/>
    <property type="molecule type" value="Genomic_DNA"/>
</dbReference>
<keyword evidence="6" id="KW-0547">Nucleotide-binding</keyword>
<dbReference type="GO" id="GO:0005319">
    <property type="term" value="F:lipid transporter activity"/>
    <property type="evidence" value="ECO:0007669"/>
    <property type="project" value="TreeGrafter"/>
</dbReference>
<keyword evidence="14" id="KW-1185">Reference proteome</keyword>
<feature type="region of interest" description="Disordered" evidence="10">
    <location>
        <begin position="409"/>
        <end position="486"/>
    </location>
</feature>
<evidence type="ECO:0000256" key="7">
    <source>
        <dbReference type="ARBA" id="ARBA00022840"/>
    </source>
</evidence>
<feature type="transmembrane region" description="Helical" evidence="11">
    <location>
        <begin position="88"/>
        <end position="113"/>
    </location>
</feature>
<evidence type="ECO:0000256" key="8">
    <source>
        <dbReference type="ARBA" id="ARBA00022989"/>
    </source>
</evidence>
<name>A0A1Y1X693_9FUNG</name>
<protein>
    <recommendedName>
        <fullName evidence="12">ABC transporter domain-containing protein</fullName>
    </recommendedName>
</protein>
<feature type="transmembrane region" description="Helical" evidence="11">
    <location>
        <begin position="999"/>
        <end position="1019"/>
    </location>
</feature>